<organism evidence="2 3">
    <name type="scientific">Cirrhinus mrigala</name>
    <name type="common">Mrigala</name>
    <dbReference type="NCBI Taxonomy" id="683832"/>
    <lineage>
        <taxon>Eukaryota</taxon>
        <taxon>Metazoa</taxon>
        <taxon>Chordata</taxon>
        <taxon>Craniata</taxon>
        <taxon>Vertebrata</taxon>
        <taxon>Euteleostomi</taxon>
        <taxon>Actinopterygii</taxon>
        <taxon>Neopterygii</taxon>
        <taxon>Teleostei</taxon>
        <taxon>Ostariophysi</taxon>
        <taxon>Cypriniformes</taxon>
        <taxon>Cyprinidae</taxon>
        <taxon>Labeoninae</taxon>
        <taxon>Labeonini</taxon>
        <taxon>Cirrhinus</taxon>
    </lineage>
</organism>
<evidence type="ECO:0000313" key="3">
    <source>
        <dbReference type="Proteomes" id="UP001529510"/>
    </source>
</evidence>
<accession>A0ABD0PCM6</accession>
<feature type="compositionally biased region" description="Polar residues" evidence="1">
    <location>
        <begin position="76"/>
        <end position="89"/>
    </location>
</feature>
<reference evidence="2 3" key="1">
    <citation type="submission" date="2024-05" db="EMBL/GenBank/DDBJ databases">
        <title>Genome sequencing and assembly of Indian major carp, Cirrhinus mrigala (Hamilton, 1822).</title>
        <authorList>
            <person name="Mohindra V."/>
            <person name="Chowdhury L.M."/>
            <person name="Lal K."/>
            <person name="Jena J.K."/>
        </authorList>
    </citation>
    <scope>NUCLEOTIDE SEQUENCE [LARGE SCALE GENOMIC DNA]</scope>
    <source>
        <strain evidence="2">CM1030</strain>
        <tissue evidence="2">Blood</tissue>
    </source>
</reference>
<comment type="caution">
    <text evidence="2">The sequence shown here is derived from an EMBL/GenBank/DDBJ whole genome shotgun (WGS) entry which is preliminary data.</text>
</comment>
<feature type="region of interest" description="Disordered" evidence="1">
    <location>
        <begin position="38"/>
        <end position="101"/>
    </location>
</feature>
<sequence length="101" mass="11197">YAEPDVVPGGQMMGLTFRPPIEEGYTVPFSLNHYDTPGQLPEYADPLPPEPEYATPFSEIPTDSTLDSRQNKPVCRSTQGTRAELSKQQYDCPAHRVISNG</sequence>
<protein>
    <submittedName>
        <fullName evidence="2">Uncharacterized protein</fullName>
    </submittedName>
</protein>
<evidence type="ECO:0000313" key="2">
    <source>
        <dbReference type="EMBL" id="KAL0171684.1"/>
    </source>
</evidence>
<proteinExistence type="predicted"/>
<gene>
    <name evidence="2" type="ORF">M9458_031995</name>
</gene>
<dbReference type="AlphaFoldDB" id="A0ABD0PCM6"/>
<keyword evidence="3" id="KW-1185">Reference proteome</keyword>
<feature type="non-terminal residue" evidence="2">
    <location>
        <position position="101"/>
    </location>
</feature>
<dbReference type="EMBL" id="JAMKFB020000016">
    <property type="protein sequence ID" value="KAL0171684.1"/>
    <property type="molecule type" value="Genomic_DNA"/>
</dbReference>
<feature type="non-terminal residue" evidence="2">
    <location>
        <position position="1"/>
    </location>
</feature>
<name>A0ABD0PCM6_CIRMR</name>
<evidence type="ECO:0000256" key="1">
    <source>
        <dbReference type="SAM" id="MobiDB-lite"/>
    </source>
</evidence>
<dbReference type="Proteomes" id="UP001529510">
    <property type="component" value="Unassembled WGS sequence"/>
</dbReference>